<protein>
    <submittedName>
        <fullName evidence="1">Uncharacterized protein</fullName>
    </submittedName>
</protein>
<keyword evidence="2" id="KW-1185">Reference proteome</keyword>
<dbReference type="Proteomes" id="UP001164459">
    <property type="component" value="Chromosome"/>
</dbReference>
<gene>
    <name evidence="1" type="ORF">O0S08_02850</name>
</gene>
<sequence>MKKAVTTVEEFTRALAQLEDDWRLVEHIERAGHVEPEVIAGLSSLGASEPRPVPSRGRGERVLVLVGSAWNEPPFGDEADPLGALRREVAIWPGVESVGAATLDPQFGVFWSFPVTLRLSQ</sequence>
<dbReference type="RefSeq" id="WP_269037408.1">
    <property type="nucleotide sequence ID" value="NZ_CP114040.1"/>
</dbReference>
<evidence type="ECO:0000313" key="2">
    <source>
        <dbReference type="Proteomes" id="UP001164459"/>
    </source>
</evidence>
<dbReference type="EMBL" id="CP114040">
    <property type="protein sequence ID" value="WAS95076.1"/>
    <property type="molecule type" value="Genomic_DNA"/>
</dbReference>
<name>A0ABY7H730_9BACT</name>
<reference evidence="1" key="1">
    <citation type="submission" date="2022-11" db="EMBL/GenBank/DDBJ databases">
        <title>Minimal conservation of predation-associated metabolite biosynthetic gene clusters underscores biosynthetic potential of Myxococcota including descriptions for ten novel species: Archangium lansinium sp. nov., Myxococcus landrumus sp. nov., Nannocystis bai.</title>
        <authorList>
            <person name="Ahearne A."/>
            <person name="Stevens C."/>
            <person name="Dowd S."/>
        </authorList>
    </citation>
    <scope>NUCLEOTIDE SEQUENCE</scope>
    <source>
        <strain evidence="1">Fl3</strain>
    </source>
</reference>
<evidence type="ECO:0000313" key="1">
    <source>
        <dbReference type="EMBL" id="WAS95076.1"/>
    </source>
</evidence>
<organism evidence="1 2">
    <name type="scientific">Nannocystis punicea</name>
    <dbReference type="NCBI Taxonomy" id="2995304"/>
    <lineage>
        <taxon>Bacteria</taxon>
        <taxon>Pseudomonadati</taxon>
        <taxon>Myxococcota</taxon>
        <taxon>Polyangia</taxon>
        <taxon>Nannocystales</taxon>
        <taxon>Nannocystaceae</taxon>
        <taxon>Nannocystis</taxon>
    </lineage>
</organism>
<proteinExistence type="predicted"/>
<accession>A0ABY7H730</accession>